<dbReference type="Gene3D" id="2.40.110.10">
    <property type="entry name" value="Butyryl-CoA Dehydrogenase, subunit A, domain 2"/>
    <property type="match status" value="1"/>
</dbReference>
<sequence length="314" mass="33684">RGWIGAGSLGTRSEIAGELIGLNGTEAQKAWWLPRIASGEVLPTAAFTEPDTGSDLGSIQTRARQEGDHWVISGAKNWITHASRSDLMTMLVRTLPEARGYAGLSMLLVPKPRGKSDDDFPAHGMTGSEIEVPGYRGMREYALQFDAMTAPADALLGGEEGKGFKQLMRTFEGARIQTSARAIGVARRAIELGLDYALARKQFGRAIVGFPRVSDKLAMSVVDFVLARELCYAAARARDADKRCDIEAGMAKLLGARVAWSNADAAMQIHGGNGYALDYEISRILCDARVLNIFEGAAEIQAQVIARGLIGGAS</sequence>
<comment type="cofactor">
    <cofactor evidence="1 6">
        <name>FAD</name>
        <dbReference type="ChEBI" id="CHEBI:57692"/>
    </cofactor>
</comment>
<dbReference type="InterPro" id="IPR006091">
    <property type="entry name" value="Acyl-CoA_Oxase/DH_mid-dom"/>
</dbReference>
<dbReference type="InterPro" id="IPR046373">
    <property type="entry name" value="Acyl-CoA_Oxase/DH_mid-dom_sf"/>
</dbReference>
<keyword evidence="3 6" id="KW-0285">Flavoprotein</keyword>
<dbReference type="InterPro" id="IPR009075">
    <property type="entry name" value="AcylCo_DH/oxidase_C"/>
</dbReference>
<dbReference type="InterPro" id="IPR050741">
    <property type="entry name" value="Acyl-CoA_dehydrogenase"/>
</dbReference>
<evidence type="ECO:0000256" key="4">
    <source>
        <dbReference type="ARBA" id="ARBA00022827"/>
    </source>
</evidence>
<dbReference type="Pfam" id="PF00441">
    <property type="entry name" value="Acyl-CoA_dh_1"/>
    <property type="match status" value="1"/>
</dbReference>
<dbReference type="RefSeq" id="WP_260047924.1">
    <property type="nucleotide sequence ID" value="NZ_JANZXA010000029.1"/>
</dbReference>
<dbReference type="Pfam" id="PF02770">
    <property type="entry name" value="Acyl-CoA_dh_M"/>
    <property type="match status" value="1"/>
</dbReference>
<dbReference type="PROSITE" id="PS00073">
    <property type="entry name" value="ACYL_COA_DH_2"/>
    <property type="match status" value="1"/>
</dbReference>
<comment type="caution">
    <text evidence="9">The sequence shown here is derived from an EMBL/GenBank/DDBJ whole genome shotgun (WGS) entry which is preliminary data.</text>
</comment>
<evidence type="ECO:0000256" key="6">
    <source>
        <dbReference type="RuleBase" id="RU362125"/>
    </source>
</evidence>
<feature type="domain" description="Acyl-CoA dehydrogenase/oxidase C-terminal" evidence="7">
    <location>
        <begin position="161"/>
        <end position="309"/>
    </location>
</feature>
<dbReference type="PANTHER" id="PTHR48083:SF36">
    <property type="entry name" value="ACYL-COA DEHYDROGENASE FADE3-RELATED"/>
    <property type="match status" value="1"/>
</dbReference>
<accession>A0ABT2IBW7</accession>
<dbReference type="SUPFAM" id="SSF56645">
    <property type="entry name" value="Acyl-CoA dehydrogenase NM domain-like"/>
    <property type="match status" value="1"/>
</dbReference>
<dbReference type="Proteomes" id="UP001165583">
    <property type="component" value="Unassembled WGS sequence"/>
</dbReference>
<evidence type="ECO:0000256" key="1">
    <source>
        <dbReference type="ARBA" id="ARBA00001974"/>
    </source>
</evidence>
<feature type="domain" description="Acyl-CoA oxidase/dehydrogenase middle" evidence="8">
    <location>
        <begin position="45"/>
        <end position="147"/>
    </location>
</feature>
<evidence type="ECO:0000259" key="8">
    <source>
        <dbReference type="Pfam" id="PF02770"/>
    </source>
</evidence>
<reference evidence="9" key="1">
    <citation type="submission" date="2022-09" db="EMBL/GenBank/DDBJ databases">
        <title>Novosphingobium sp. Nov., a polycyclic aromatic hydrocarbon-degrading bacterium isolated form mangrove sediments in HongKong.</title>
        <authorList>
            <person name="Hu Z."/>
        </authorList>
    </citation>
    <scope>NUCLEOTIDE SEQUENCE</scope>
    <source>
        <strain evidence="9">HK4-1</strain>
    </source>
</reference>
<evidence type="ECO:0000256" key="3">
    <source>
        <dbReference type="ARBA" id="ARBA00022630"/>
    </source>
</evidence>
<proteinExistence type="inferred from homology"/>
<organism evidence="9 10">
    <name type="scientific">Novosphingobium mangrovi</name>
    <name type="common">ex Huang et al. 2023</name>
    <dbReference type="NCBI Taxonomy" id="2976432"/>
    <lineage>
        <taxon>Bacteria</taxon>
        <taxon>Pseudomonadati</taxon>
        <taxon>Pseudomonadota</taxon>
        <taxon>Alphaproteobacteria</taxon>
        <taxon>Sphingomonadales</taxon>
        <taxon>Sphingomonadaceae</taxon>
        <taxon>Novosphingobium</taxon>
    </lineage>
</organism>
<keyword evidence="4 6" id="KW-0274">FAD</keyword>
<evidence type="ECO:0000259" key="7">
    <source>
        <dbReference type="Pfam" id="PF00441"/>
    </source>
</evidence>
<dbReference type="InterPro" id="IPR006089">
    <property type="entry name" value="Acyl-CoA_DH_CS"/>
</dbReference>
<dbReference type="CDD" id="cd00567">
    <property type="entry name" value="ACAD"/>
    <property type="match status" value="1"/>
</dbReference>
<gene>
    <name evidence="9" type="ORF">NZK81_20965</name>
</gene>
<dbReference type="Gene3D" id="1.10.540.10">
    <property type="entry name" value="Acyl-CoA dehydrogenase/oxidase, N-terminal domain"/>
    <property type="match status" value="1"/>
</dbReference>
<feature type="non-terminal residue" evidence="9">
    <location>
        <position position="1"/>
    </location>
</feature>
<dbReference type="SUPFAM" id="SSF47203">
    <property type="entry name" value="Acyl-CoA dehydrogenase C-terminal domain-like"/>
    <property type="match status" value="1"/>
</dbReference>
<evidence type="ECO:0000313" key="9">
    <source>
        <dbReference type="EMBL" id="MCT2402012.1"/>
    </source>
</evidence>
<keyword evidence="5 6" id="KW-0560">Oxidoreductase</keyword>
<protein>
    <submittedName>
        <fullName evidence="9">Acyl-CoA dehydrogenase</fullName>
    </submittedName>
</protein>
<dbReference type="InterPro" id="IPR009100">
    <property type="entry name" value="AcylCoA_DH/oxidase_NM_dom_sf"/>
</dbReference>
<dbReference type="InterPro" id="IPR037069">
    <property type="entry name" value="AcylCoA_DH/ox_N_sf"/>
</dbReference>
<evidence type="ECO:0000313" key="10">
    <source>
        <dbReference type="Proteomes" id="UP001165583"/>
    </source>
</evidence>
<keyword evidence="10" id="KW-1185">Reference proteome</keyword>
<evidence type="ECO:0000256" key="5">
    <source>
        <dbReference type="ARBA" id="ARBA00023002"/>
    </source>
</evidence>
<name>A0ABT2IBW7_9SPHN</name>
<dbReference type="EMBL" id="JANZXA010000029">
    <property type="protein sequence ID" value="MCT2402012.1"/>
    <property type="molecule type" value="Genomic_DNA"/>
</dbReference>
<comment type="similarity">
    <text evidence="2 6">Belongs to the acyl-CoA dehydrogenase family.</text>
</comment>
<evidence type="ECO:0000256" key="2">
    <source>
        <dbReference type="ARBA" id="ARBA00009347"/>
    </source>
</evidence>
<dbReference type="InterPro" id="IPR036250">
    <property type="entry name" value="AcylCo_DH-like_C"/>
</dbReference>
<dbReference type="Gene3D" id="1.20.140.10">
    <property type="entry name" value="Butyryl-CoA Dehydrogenase, subunit A, domain 3"/>
    <property type="match status" value="1"/>
</dbReference>
<dbReference type="PANTHER" id="PTHR48083">
    <property type="entry name" value="MEDIUM-CHAIN SPECIFIC ACYL-COA DEHYDROGENASE, MITOCHONDRIAL-RELATED"/>
    <property type="match status" value="1"/>
</dbReference>